<feature type="chain" id="PRO_5045723716" evidence="2">
    <location>
        <begin position="26"/>
        <end position="949"/>
    </location>
</feature>
<dbReference type="Gene3D" id="2.120.10.30">
    <property type="entry name" value="TolB, C-terminal domain"/>
    <property type="match status" value="1"/>
</dbReference>
<dbReference type="InterPro" id="IPR001375">
    <property type="entry name" value="Peptidase_S9_cat"/>
</dbReference>
<keyword evidence="1" id="KW-0378">Hydrolase</keyword>
<keyword evidence="2" id="KW-0732">Signal</keyword>
<evidence type="ECO:0000313" key="5">
    <source>
        <dbReference type="Proteomes" id="UP000633814"/>
    </source>
</evidence>
<reference evidence="4 5" key="1">
    <citation type="submission" date="2021-10" db="EMBL/GenBank/DDBJ databases">
        <title>Alishewanella koreense sp. nov. isolated from seawater of southwestern coast in South Korea and the proposal for the reclassification of Rheinheimera perlucida and Rheinheimera tuosuensis as Arsukibacterium perlucida and Arsukibacterium tuosuensis.</title>
        <authorList>
            <person name="Kim K.H."/>
            <person name="Ruan W."/>
            <person name="Kim K.R."/>
            <person name="Baek J.H."/>
            <person name="Jeon C.O."/>
        </authorList>
    </citation>
    <scope>NUCLEOTIDE SEQUENCE [LARGE SCALE GENOMIC DNA]</scope>
    <source>
        <strain evidence="4 5">16-MA</strain>
    </source>
</reference>
<dbReference type="InterPro" id="IPR011042">
    <property type="entry name" value="6-blade_b-propeller_TolB-like"/>
</dbReference>
<gene>
    <name evidence="4" type="ORF">JAO78_008305</name>
</gene>
<dbReference type="SUPFAM" id="SSF82171">
    <property type="entry name" value="DPP6 N-terminal domain-like"/>
    <property type="match status" value="1"/>
</dbReference>
<dbReference type="InterPro" id="IPR029058">
    <property type="entry name" value="AB_hydrolase_fold"/>
</dbReference>
<evidence type="ECO:0000256" key="1">
    <source>
        <dbReference type="ARBA" id="ARBA00022801"/>
    </source>
</evidence>
<evidence type="ECO:0000259" key="3">
    <source>
        <dbReference type="Pfam" id="PF00326"/>
    </source>
</evidence>
<feature type="domain" description="Peptidase S9 prolyl oligopeptidase catalytic" evidence="3">
    <location>
        <begin position="761"/>
        <end position="931"/>
    </location>
</feature>
<organism evidence="4 5">
    <name type="scientific">Alishewanella maricola</name>
    <dbReference type="NCBI Taxonomy" id="2795740"/>
    <lineage>
        <taxon>Bacteria</taxon>
        <taxon>Pseudomonadati</taxon>
        <taxon>Pseudomonadota</taxon>
        <taxon>Gammaproteobacteria</taxon>
        <taxon>Alteromonadales</taxon>
        <taxon>Alteromonadaceae</taxon>
        <taxon>Alishewanella</taxon>
    </lineage>
</organism>
<proteinExistence type="predicted"/>
<dbReference type="Proteomes" id="UP000633814">
    <property type="component" value="Unassembled WGS sequence"/>
</dbReference>
<dbReference type="Pfam" id="PF00326">
    <property type="entry name" value="Peptidase_S9"/>
    <property type="match status" value="1"/>
</dbReference>
<sequence length="949" mass="106743">MSNTVRGFSRLAGCLLLAFASVACSQYQSTTPMVRGDVATSAVIQSSQISTANLKPLSLNDIMQFREISQRQVSKNQQVMLYTAMPDFGDSTGYVVHIASGQQFSVPNADRGQVSANGAYALFRQQAPLLAREQAADKKARDALEQNAVLINTATGESQVIANIDRFAFSGDSHYALLVVRKADSKDETQSLQALHLASGKLTTLGQVTDFAAAETGPLVAWVAQHTDKASKNNNASESAAQQALIVWDSAANQQYAAFAGAVQKLQQLQFNEQGTQLAFFQGPTKAQLAASKQAEAAQQLWLWSAGKEAAQPVNTARDGWLLSEHYAPRFSKDGQRLFVGHRPDLSEQVAKPALPQTEAELYDINRLLADRRLQVWHGEDERINSQQKAEYKEAQKRTAPSVIWLDNLTMVVLSSDVEDWLRLTEHSTAQLMSNGRLYLKQLSWNGRLHDMWHVDLKTGKRQAVFTANRSQEWAHLSPDGRYVVYLQDSQYRVFDSQTGQQQVLGSDVAVSWVDEENDVPMPARSYGVAGWLADSTAVLVYDRFDIWALSLDGTSQNLTKQGRNNQQQYRVEKTDETLAFAPNATLLLAMYHEENKGYGFAKFELANGALTTLIQGAKRYDFIEALEQQQRYLFTEQSFRQFPDLWQASYDFSERLQLTQVNPQQSEFIWGDSHLIDWTTADGERLQGVVLTPDGYDANKRYPVMVYYYEQFSQRLNHYNQMKINHRPNFPFYLGQDYVVFLPDVRFREGAPGPSATESLVPGVQKLIDLGIADPKAIGLHGHSWSGYQTAFVVTETDMFAAAVSGAPVSNMTSAYSGIRWESGLARQFQYETGQSRIGPSMFENLKPYIDNSPVFFADRINTPMLIQFGDDDGAVPWEQGIEYYLALRRLNKPVVMLQYEGEPHHLKQYANKIDYTIKMLEFFDHYLKGKPAPQWWQQGMPYQPNSK</sequence>
<dbReference type="RefSeq" id="WP_226750906.1">
    <property type="nucleotide sequence ID" value="NZ_JAEINI020000004.1"/>
</dbReference>
<comment type="caution">
    <text evidence="4">The sequence shown here is derived from an EMBL/GenBank/DDBJ whole genome shotgun (WGS) entry which is preliminary data.</text>
</comment>
<protein>
    <submittedName>
        <fullName evidence="4">Prolyl oligopeptidase family serine peptidase</fullName>
    </submittedName>
</protein>
<keyword evidence="5" id="KW-1185">Reference proteome</keyword>
<feature type="signal peptide" evidence="2">
    <location>
        <begin position="1"/>
        <end position="25"/>
    </location>
</feature>
<dbReference type="EMBL" id="JAEINI020000004">
    <property type="protein sequence ID" value="MCB5226815.1"/>
    <property type="molecule type" value="Genomic_DNA"/>
</dbReference>
<evidence type="ECO:0000256" key="2">
    <source>
        <dbReference type="SAM" id="SignalP"/>
    </source>
</evidence>
<name>A0ABS8C3V9_9ALTE</name>
<accession>A0ABS8C3V9</accession>
<dbReference type="Gene3D" id="3.40.50.1820">
    <property type="entry name" value="alpha/beta hydrolase"/>
    <property type="match status" value="1"/>
</dbReference>
<dbReference type="PROSITE" id="PS51257">
    <property type="entry name" value="PROKAR_LIPOPROTEIN"/>
    <property type="match status" value="1"/>
</dbReference>
<evidence type="ECO:0000313" key="4">
    <source>
        <dbReference type="EMBL" id="MCB5226815.1"/>
    </source>
</evidence>
<dbReference type="PANTHER" id="PTHR42776">
    <property type="entry name" value="SERINE PEPTIDASE S9 FAMILY MEMBER"/>
    <property type="match status" value="1"/>
</dbReference>
<dbReference type="PANTHER" id="PTHR42776:SF4">
    <property type="entry name" value="ACYLAMINO-ACID-RELEASING ENZYME"/>
    <property type="match status" value="1"/>
</dbReference>
<dbReference type="SUPFAM" id="SSF53474">
    <property type="entry name" value="alpha/beta-Hydrolases"/>
    <property type="match status" value="1"/>
</dbReference>